<evidence type="ECO:0000313" key="6">
    <source>
        <dbReference type="EMBL" id="ASF42007.1"/>
    </source>
</evidence>
<keyword evidence="7" id="KW-1185">Reference proteome</keyword>
<evidence type="ECO:0000256" key="1">
    <source>
        <dbReference type="ARBA" id="ARBA00004196"/>
    </source>
</evidence>
<dbReference type="SUPFAM" id="SSF52833">
    <property type="entry name" value="Thioredoxin-like"/>
    <property type="match status" value="1"/>
</dbReference>
<evidence type="ECO:0000256" key="2">
    <source>
        <dbReference type="ARBA" id="ARBA00022748"/>
    </source>
</evidence>
<dbReference type="GO" id="GO:0016853">
    <property type="term" value="F:isomerase activity"/>
    <property type="evidence" value="ECO:0007669"/>
    <property type="project" value="UniProtKB-KW"/>
</dbReference>
<dbReference type="RefSeq" id="WP_088593199.1">
    <property type="nucleotide sequence ID" value="NZ_CP022022.1"/>
</dbReference>
<dbReference type="PANTHER" id="PTHR42852:SF6">
    <property type="entry name" value="THIOL:DISULFIDE INTERCHANGE PROTEIN DSBE"/>
    <property type="match status" value="1"/>
</dbReference>
<dbReference type="Proteomes" id="UP000197007">
    <property type="component" value="Chromosome"/>
</dbReference>
<dbReference type="InterPro" id="IPR013766">
    <property type="entry name" value="Thioredoxin_domain"/>
</dbReference>
<dbReference type="CDD" id="cd02966">
    <property type="entry name" value="TlpA_like_family"/>
    <property type="match status" value="1"/>
</dbReference>
<dbReference type="Gene3D" id="3.40.30.10">
    <property type="entry name" value="Glutaredoxin"/>
    <property type="match status" value="1"/>
</dbReference>
<dbReference type="GO" id="GO:0017004">
    <property type="term" value="P:cytochrome complex assembly"/>
    <property type="evidence" value="ECO:0007669"/>
    <property type="project" value="UniProtKB-KW"/>
</dbReference>
<keyword evidence="4" id="KW-0676">Redox-active center</keyword>
<comment type="subcellular location">
    <subcellularLocation>
        <location evidence="1">Cell envelope</location>
    </subcellularLocation>
</comment>
<reference evidence="7" key="1">
    <citation type="submission" date="2017-06" db="EMBL/GenBank/DDBJ databases">
        <title>Complete genome sequence of Capnocytophaga sp. KCOM 1579 (=ChDC OS43) isolated from a human refractory periapical abscess lesion.</title>
        <authorList>
            <person name="Kook J.-K."/>
            <person name="Park S.-N."/>
            <person name="Lim Y.K."/>
            <person name="Roh H."/>
        </authorList>
    </citation>
    <scope>NUCLEOTIDE SEQUENCE [LARGE SCALE GENOMIC DNA]</scope>
    <source>
        <strain evidence="7">ChDC OS43</strain>
    </source>
</reference>
<keyword evidence="3" id="KW-1015">Disulfide bond</keyword>
<organism evidence="6 7">
    <name type="scientific">Capnocytophaga endodontalis</name>
    <dbReference type="NCBI Taxonomy" id="2708117"/>
    <lineage>
        <taxon>Bacteria</taxon>
        <taxon>Pseudomonadati</taxon>
        <taxon>Bacteroidota</taxon>
        <taxon>Flavobacteriia</taxon>
        <taxon>Flavobacteriales</taxon>
        <taxon>Flavobacteriaceae</taxon>
        <taxon>Capnocytophaga</taxon>
    </lineage>
</organism>
<dbReference type="GO" id="GO:0016491">
    <property type="term" value="F:oxidoreductase activity"/>
    <property type="evidence" value="ECO:0007669"/>
    <property type="project" value="InterPro"/>
</dbReference>
<dbReference type="AlphaFoldDB" id="A0A1Z4BL70"/>
<dbReference type="InterPro" id="IPR050553">
    <property type="entry name" value="Thioredoxin_ResA/DsbE_sf"/>
</dbReference>
<dbReference type="PANTHER" id="PTHR42852">
    <property type="entry name" value="THIOL:DISULFIDE INTERCHANGE PROTEIN DSBE"/>
    <property type="match status" value="1"/>
</dbReference>
<name>A0A1Z4BL70_9FLAO</name>
<protein>
    <submittedName>
        <fullName evidence="6">Thiol-disulfide isomerase</fullName>
    </submittedName>
</protein>
<dbReference type="Pfam" id="PF08534">
    <property type="entry name" value="Redoxin"/>
    <property type="match status" value="1"/>
</dbReference>
<accession>A0A1Z4BL70</accession>
<keyword evidence="6" id="KW-0413">Isomerase</keyword>
<dbReference type="InterPro" id="IPR036249">
    <property type="entry name" value="Thioredoxin-like_sf"/>
</dbReference>
<dbReference type="PROSITE" id="PS51352">
    <property type="entry name" value="THIOREDOXIN_2"/>
    <property type="match status" value="1"/>
</dbReference>
<proteinExistence type="predicted"/>
<feature type="domain" description="Thioredoxin" evidence="5">
    <location>
        <begin position="313"/>
        <end position="454"/>
    </location>
</feature>
<keyword evidence="2" id="KW-0201">Cytochrome c-type biogenesis</keyword>
<dbReference type="GO" id="GO:0030313">
    <property type="term" value="C:cell envelope"/>
    <property type="evidence" value="ECO:0007669"/>
    <property type="project" value="UniProtKB-SubCell"/>
</dbReference>
<evidence type="ECO:0000256" key="3">
    <source>
        <dbReference type="ARBA" id="ARBA00023157"/>
    </source>
</evidence>
<evidence type="ECO:0000313" key="7">
    <source>
        <dbReference type="Proteomes" id="UP000197007"/>
    </source>
</evidence>
<gene>
    <name evidence="6" type="ORF">CBG49_02260</name>
</gene>
<dbReference type="InterPro" id="IPR013740">
    <property type="entry name" value="Redoxin"/>
</dbReference>
<dbReference type="EMBL" id="CP022022">
    <property type="protein sequence ID" value="ASF42007.1"/>
    <property type="molecule type" value="Genomic_DNA"/>
</dbReference>
<dbReference type="KEGG" id="capn:CBG49_02260"/>
<sequence length="454" mass="52725">MKKIITTLTTLVLLAPCGAQSLQKGKDYGVISGKLDFSMPNQKMRLIHNDKLFKEIAVGNDGSFRDTIPVISNDHTYYLEDPISLSLYIDNKTNIEIFMSMQPLKVTVSGAQAEQTQYFIERDHFFKEKISDAYNTLFLQEPQEFKKNIRALLGELKRKLESYNFDNEFLKNQQNWIDYNYIYALIKYPDIYKFFIRKEVELPKDFYAERDAIDFDNAQEFERNEVYRTLVKIKYFEQIGENPNNPERIDNFIKLISTLKSDNIRAYFAENLVLLIKPGNTENKKILNFILHNVKDKKVIQDAKEAYHKTLKLAPGKPAPLFTNYENAQGGTTSLTDLKGKRLYVSIWTTWCLPCKTKLADLRVLQEKLKGENIEFVSIAIDNDKQEWREMVKKREYKGVQLITDKASESQFIKECGITQIPTFLIIDEKGRIVSLNAPQPSDPNIEKVLKGKK</sequence>
<evidence type="ECO:0000256" key="4">
    <source>
        <dbReference type="ARBA" id="ARBA00023284"/>
    </source>
</evidence>
<evidence type="ECO:0000259" key="5">
    <source>
        <dbReference type="PROSITE" id="PS51352"/>
    </source>
</evidence>